<feature type="chain" id="PRO_5014367712" evidence="2">
    <location>
        <begin position="34"/>
        <end position="82"/>
    </location>
</feature>
<dbReference type="PANTHER" id="PTHR42693:SF5">
    <property type="entry name" value="ARYLSULFATASE D"/>
    <property type="match status" value="1"/>
</dbReference>
<feature type="signal peptide" evidence="2">
    <location>
        <begin position="1"/>
        <end position="33"/>
    </location>
</feature>
<dbReference type="Proteomes" id="UP000236370">
    <property type="component" value="Unassembled WGS sequence"/>
</dbReference>
<dbReference type="AlphaFoldDB" id="A0A2J8ITK6"/>
<name>A0A2J8ITK6_PANTR</name>
<reference evidence="3 4" key="1">
    <citation type="submission" date="2017-12" db="EMBL/GenBank/DDBJ databases">
        <title>High-resolution comparative analysis of great ape genomes.</title>
        <authorList>
            <person name="Pollen A."/>
            <person name="Hastie A."/>
            <person name="Hormozdiari F."/>
            <person name="Dougherty M."/>
            <person name="Liu R."/>
            <person name="Chaisson M."/>
            <person name="Hoppe E."/>
            <person name="Hill C."/>
            <person name="Pang A."/>
            <person name="Hillier L."/>
            <person name="Baker C."/>
            <person name="Armstrong J."/>
            <person name="Shendure J."/>
            <person name="Paten B."/>
            <person name="Wilson R."/>
            <person name="Chao H."/>
            <person name="Schneider V."/>
            <person name="Ventura M."/>
            <person name="Kronenberg Z."/>
            <person name="Murali S."/>
            <person name="Gordon D."/>
            <person name="Cantsilieris S."/>
            <person name="Munson K."/>
            <person name="Nelson B."/>
            <person name="Raja A."/>
            <person name="Underwood J."/>
            <person name="Diekhans M."/>
            <person name="Fiddes I."/>
            <person name="Haussler D."/>
            <person name="Eichler E."/>
        </authorList>
    </citation>
    <scope>NUCLEOTIDE SEQUENCE [LARGE SCALE GENOMIC DNA]</scope>
    <source>
        <strain evidence="3">Yerkes chimp pedigree #C0471</strain>
    </source>
</reference>
<dbReference type="InterPro" id="IPR017850">
    <property type="entry name" value="Alkaline_phosphatase_core_sf"/>
</dbReference>
<comment type="caution">
    <text evidence="3">The sequence shown here is derived from an EMBL/GenBank/DDBJ whole genome shotgun (WGS) entry which is preliminary data.</text>
</comment>
<evidence type="ECO:0000256" key="1">
    <source>
        <dbReference type="ARBA" id="ARBA00008779"/>
    </source>
</evidence>
<evidence type="ECO:0000313" key="3">
    <source>
        <dbReference type="EMBL" id="PNI13845.1"/>
    </source>
</evidence>
<dbReference type="Gene3D" id="3.40.720.10">
    <property type="entry name" value="Alkaline Phosphatase, subunit A"/>
    <property type="match status" value="1"/>
</dbReference>
<dbReference type="InterPro" id="IPR050738">
    <property type="entry name" value="Sulfatase"/>
</dbReference>
<gene>
    <name evidence="3" type="ORF">CK820_G0053326</name>
</gene>
<protein>
    <submittedName>
        <fullName evidence="3">ARSD isoform 3</fullName>
    </submittedName>
</protein>
<organism evidence="3 4">
    <name type="scientific">Pan troglodytes</name>
    <name type="common">Chimpanzee</name>
    <dbReference type="NCBI Taxonomy" id="9598"/>
    <lineage>
        <taxon>Eukaryota</taxon>
        <taxon>Metazoa</taxon>
        <taxon>Chordata</taxon>
        <taxon>Craniata</taxon>
        <taxon>Vertebrata</taxon>
        <taxon>Euteleostomi</taxon>
        <taxon>Mammalia</taxon>
        <taxon>Eutheria</taxon>
        <taxon>Euarchontoglires</taxon>
        <taxon>Primates</taxon>
        <taxon>Haplorrhini</taxon>
        <taxon>Catarrhini</taxon>
        <taxon>Hominidae</taxon>
        <taxon>Pan</taxon>
    </lineage>
</organism>
<dbReference type="EMBL" id="NBAG03000597">
    <property type="protein sequence ID" value="PNI13845.1"/>
    <property type="molecule type" value="Genomic_DNA"/>
</dbReference>
<dbReference type="SUPFAM" id="SSF53649">
    <property type="entry name" value="Alkaline phosphatase-like"/>
    <property type="match status" value="1"/>
</dbReference>
<accession>A0A2J8ITK6</accession>
<proteinExistence type="inferred from homology"/>
<evidence type="ECO:0000256" key="2">
    <source>
        <dbReference type="SAM" id="SignalP"/>
    </source>
</evidence>
<comment type="similarity">
    <text evidence="1">Belongs to the sulfatase family.</text>
</comment>
<keyword evidence="2" id="KW-0732">Signal</keyword>
<dbReference type="PANTHER" id="PTHR42693">
    <property type="entry name" value="ARYLSULFATASE FAMILY MEMBER"/>
    <property type="match status" value="1"/>
</dbReference>
<sequence>MRSAARRGRAAPAARDSLPVLLFLCSLLKTCEPKTANAFKPNILLIMADDLGIGDLGCYGNNTLRDRFSLCCQGLSQTPGLK</sequence>
<evidence type="ECO:0000313" key="4">
    <source>
        <dbReference type="Proteomes" id="UP000236370"/>
    </source>
</evidence>